<feature type="region of interest" description="Disordered" evidence="1">
    <location>
        <begin position="34"/>
        <end position="55"/>
    </location>
</feature>
<keyword evidence="2" id="KW-0472">Membrane</keyword>
<feature type="compositionally biased region" description="Polar residues" evidence="1">
    <location>
        <begin position="46"/>
        <end position="55"/>
    </location>
</feature>
<feature type="transmembrane region" description="Helical" evidence="2">
    <location>
        <begin position="6"/>
        <end position="24"/>
    </location>
</feature>
<dbReference type="AlphaFoldDB" id="A0A6C0CYW5"/>
<accession>A0A6C0CYW5</accession>
<protein>
    <submittedName>
        <fullName evidence="3">Uncharacterized protein</fullName>
    </submittedName>
</protein>
<keyword evidence="2" id="KW-1133">Transmembrane helix</keyword>
<dbReference type="EMBL" id="MN739518">
    <property type="protein sequence ID" value="QHT10016.1"/>
    <property type="molecule type" value="Genomic_DNA"/>
</dbReference>
<proteinExistence type="predicted"/>
<keyword evidence="2" id="KW-0812">Transmembrane</keyword>
<evidence type="ECO:0000256" key="1">
    <source>
        <dbReference type="SAM" id="MobiDB-lite"/>
    </source>
</evidence>
<reference evidence="3" key="1">
    <citation type="journal article" date="2020" name="Nature">
        <title>Giant virus diversity and host interactions through global metagenomics.</title>
        <authorList>
            <person name="Schulz F."/>
            <person name="Roux S."/>
            <person name="Paez-Espino D."/>
            <person name="Jungbluth S."/>
            <person name="Walsh D.A."/>
            <person name="Denef V.J."/>
            <person name="McMahon K.D."/>
            <person name="Konstantinidis K.T."/>
            <person name="Eloe-Fadrosh E.A."/>
            <person name="Kyrpides N.C."/>
            <person name="Woyke T."/>
        </authorList>
    </citation>
    <scope>NUCLEOTIDE SEQUENCE</scope>
    <source>
        <strain evidence="3">GVMAG-M-3300023174-104</strain>
    </source>
</reference>
<evidence type="ECO:0000313" key="3">
    <source>
        <dbReference type="EMBL" id="QHT10016.1"/>
    </source>
</evidence>
<sequence>MASLILIIIDIIIIILFVLNRFFFTNRGKKIQPKSFQEDQKHVSNPPRSVKNSMIQEKETYVGSPSLSSTQGIVSTPDITTDTTYNTLDNYNDSIHFQVSPERAHALEMQVSRCEGPFPLMNPEKLGKKQKYNCKSYTCRGGYDANKWD</sequence>
<evidence type="ECO:0000256" key="2">
    <source>
        <dbReference type="SAM" id="Phobius"/>
    </source>
</evidence>
<organism evidence="3">
    <name type="scientific">viral metagenome</name>
    <dbReference type="NCBI Taxonomy" id="1070528"/>
    <lineage>
        <taxon>unclassified sequences</taxon>
        <taxon>metagenomes</taxon>
        <taxon>organismal metagenomes</taxon>
    </lineage>
</organism>
<name>A0A6C0CYW5_9ZZZZ</name>